<dbReference type="PANTHER" id="PTHR39080">
    <property type="entry name" value="50S RIBOSOMAL PROTEIN L28"/>
    <property type="match status" value="1"/>
</dbReference>
<dbReference type="GO" id="GO:1990904">
    <property type="term" value="C:ribonucleoprotein complex"/>
    <property type="evidence" value="ECO:0007669"/>
    <property type="project" value="UniProtKB-KW"/>
</dbReference>
<dbReference type="GO" id="GO:0003735">
    <property type="term" value="F:structural constituent of ribosome"/>
    <property type="evidence" value="ECO:0007669"/>
    <property type="project" value="InterPro"/>
</dbReference>
<dbReference type="AlphaFoldDB" id="K1XIQ8"/>
<name>K1XIQ8_9BACT</name>
<dbReference type="GO" id="GO:0006412">
    <property type="term" value="P:translation"/>
    <property type="evidence" value="ECO:0007669"/>
    <property type="project" value="UniProtKB-UniRule"/>
</dbReference>
<dbReference type="Pfam" id="PF00830">
    <property type="entry name" value="Ribosomal_L28"/>
    <property type="match status" value="1"/>
</dbReference>
<proteinExistence type="inferred from homology"/>
<dbReference type="EMBL" id="AMFJ01036129">
    <property type="protein sequence ID" value="EKD25071.1"/>
    <property type="molecule type" value="Genomic_DNA"/>
</dbReference>
<dbReference type="InterPro" id="IPR034704">
    <property type="entry name" value="Ribosomal_bL28/bL31-like_sf"/>
</dbReference>
<organism evidence="6">
    <name type="scientific">uncultured bacterium</name>
    <name type="common">gcode 4</name>
    <dbReference type="NCBI Taxonomy" id="1234023"/>
    <lineage>
        <taxon>Bacteria</taxon>
        <taxon>environmental samples</taxon>
    </lineage>
</organism>
<comment type="caution">
    <text evidence="6">The sequence shown here is derived from an EMBL/GenBank/DDBJ whole genome shotgun (WGS) entry which is preliminary data.</text>
</comment>
<dbReference type="SUPFAM" id="SSF143800">
    <property type="entry name" value="L28p-like"/>
    <property type="match status" value="1"/>
</dbReference>
<keyword evidence="3 5" id="KW-0687">Ribonucleoprotein</keyword>
<evidence type="ECO:0000256" key="3">
    <source>
        <dbReference type="ARBA" id="ARBA00023274"/>
    </source>
</evidence>
<dbReference type="InterPro" id="IPR026569">
    <property type="entry name" value="Ribosomal_bL28"/>
</dbReference>
<dbReference type="PANTHER" id="PTHR39080:SF1">
    <property type="entry name" value="LARGE RIBOSOMAL SUBUNIT PROTEIN BL28A"/>
    <property type="match status" value="1"/>
</dbReference>
<comment type="similarity">
    <text evidence="1 5">Belongs to the bacterial ribosomal protein bL28 family.</text>
</comment>
<gene>
    <name evidence="5" type="primary">rpmB</name>
    <name evidence="6" type="ORF">ACD_80C00122G0001</name>
</gene>
<accession>K1XIQ8</accession>
<evidence type="ECO:0000256" key="2">
    <source>
        <dbReference type="ARBA" id="ARBA00022980"/>
    </source>
</evidence>
<evidence type="ECO:0000313" key="6">
    <source>
        <dbReference type="EMBL" id="EKD25071.1"/>
    </source>
</evidence>
<protein>
    <recommendedName>
        <fullName evidence="4 5">Large ribosomal subunit protein bL28</fullName>
    </recommendedName>
</protein>
<dbReference type="InterPro" id="IPR001383">
    <property type="entry name" value="Ribosomal_bL28_bact-type"/>
</dbReference>
<keyword evidence="2 5" id="KW-0689">Ribosomal protein</keyword>
<dbReference type="Gene3D" id="2.30.170.40">
    <property type="entry name" value="Ribosomal protein L28/L24"/>
    <property type="match status" value="1"/>
</dbReference>
<dbReference type="GO" id="GO:0005840">
    <property type="term" value="C:ribosome"/>
    <property type="evidence" value="ECO:0007669"/>
    <property type="project" value="UniProtKB-KW"/>
</dbReference>
<dbReference type="InterPro" id="IPR037147">
    <property type="entry name" value="Ribosomal_bL28_sf"/>
</dbReference>
<evidence type="ECO:0000256" key="1">
    <source>
        <dbReference type="ARBA" id="ARBA00008760"/>
    </source>
</evidence>
<sequence length="62" mass="7263">MPRVCDFTGRWTQSGNMRSHSMRSCKRTFKINLIEKKVKLEDGSLLKVRVSSKIYKKLKGFI</sequence>
<evidence type="ECO:0000256" key="4">
    <source>
        <dbReference type="ARBA" id="ARBA00035174"/>
    </source>
</evidence>
<dbReference type="HAMAP" id="MF_00373">
    <property type="entry name" value="Ribosomal_bL28"/>
    <property type="match status" value="1"/>
</dbReference>
<dbReference type="NCBIfam" id="TIGR00009">
    <property type="entry name" value="L28"/>
    <property type="match status" value="1"/>
</dbReference>
<evidence type="ECO:0000256" key="5">
    <source>
        <dbReference type="HAMAP-Rule" id="MF_00373"/>
    </source>
</evidence>
<reference evidence="6" key="1">
    <citation type="journal article" date="2012" name="Science">
        <title>Fermentation, hydrogen, and sulfur metabolism in multiple uncultivated bacterial phyla.</title>
        <authorList>
            <person name="Wrighton K.C."/>
            <person name="Thomas B.C."/>
            <person name="Sharon I."/>
            <person name="Miller C.S."/>
            <person name="Castelle C.J."/>
            <person name="VerBerkmoes N.C."/>
            <person name="Wilkins M.J."/>
            <person name="Hettich R.L."/>
            <person name="Lipton M.S."/>
            <person name="Williams K.H."/>
            <person name="Long P.E."/>
            <person name="Banfield J.F."/>
        </authorList>
    </citation>
    <scope>NUCLEOTIDE SEQUENCE [LARGE SCALE GENOMIC DNA]</scope>
</reference>
<dbReference type="InterPro" id="IPR050096">
    <property type="entry name" value="Bacterial_rp_bL28"/>
</dbReference>